<proteinExistence type="predicted"/>
<name>A0A9Q3EB82_9BASI</name>
<organism evidence="2 3">
    <name type="scientific">Austropuccinia psidii MF-1</name>
    <dbReference type="NCBI Taxonomy" id="1389203"/>
    <lineage>
        <taxon>Eukaryota</taxon>
        <taxon>Fungi</taxon>
        <taxon>Dikarya</taxon>
        <taxon>Basidiomycota</taxon>
        <taxon>Pucciniomycotina</taxon>
        <taxon>Pucciniomycetes</taxon>
        <taxon>Pucciniales</taxon>
        <taxon>Sphaerophragmiaceae</taxon>
        <taxon>Austropuccinia</taxon>
    </lineage>
</organism>
<comment type="caution">
    <text evidence="2">The sequence shown here is derived from an EMBL/GenBank/DDBJ whole genome shotgun (WGS) entry which is preliminary data.</text>
</comment>
<dbReference type="AlphaFoldDB" id="A0A9Q3EB82"/>
<evidence type="ECO:0000313" key="2">
    <source>
        <dbReference type="EMBL" id="MBW0518089.1"/>
    </source>
</evidence>
<gene>
    <name evidence="2" type="ORF">O181_057804</name>
</gene>
<protein>
    <submittedName>
        <fullName evidence="2">Uncharacterized protein</fullName>
    </submittedName>
</protein>
<dbReference type="Proteomes" id="UP000765509">
    <property type="component" value="Unassembled WGS sequence"/>
</dbReference>
<keyword evidence="3" id="KW-1185">Reference proteome</keyword>
<reference evidence="2" key="1">
    <citation type="submission" date="2021-03" db="EMBL/GenBank/DDBJ databases">
        <title>Draft genome sequence of rust myrtle Austropuccinia psidii MF-1, a brazilian biotype.</title>
        <authorList>
            <person name="Quecine M.C."/>
            <person name="Pachon D.M.R."/>
            <person name="Bonatelli M.L."/>
            <person name="Correr F.H."/>
            <person name="Franceschini L.M."/>
            <person name="Leite T.F."/>
            <person name="Margarido G.R.A."/>
            <person name="Almeida C.A."/>
            <person name="Ferrarezi J.A."/>
            <person name="Labate C.A."/>
        </authorList>
    </citation>
    <scope>NUCLEOTIDE SEQUENCE</scope>
    <source>
        <strain evidence="2">MF-1</strain>
    </source>
</reference>
<accession>A0A9Q3EB82</accession>
<sequence length="97" mass="11040">MVADHEHMGTASHMRIRVHPKVPIESKSPPPKRLPINFHSFKWVRTLSHVEKCAILDASNVAFLPIPEDLLASKPNPDEKPWEKALNNKFLKMVLGK</sequence>
<evidence type="ECO:0000313" key="3">
    <source>
        <dbReference type="Proteomes" id="UP000765509"/>
    </source>
</evidence>
<dbReference type="EMBL" id="AVOT02026395">
    <property type="protein sequence ID" value="MBW0518089.1"/>
    <property type="molecule type" value="Genomic_DNA"/>
</dbReference>
<evidence type="ECO:0000256" key="1">
    <source>
        <dbReference type="SAM" id="MobiDB-lite"/>
    </source>
</evidence>
<feature type="region of interest" description="Disordered" evidence="1">
    <location>
        <begin position="1"/>
        <end position="30"/>
    </location>
</feature>